<dbReference type="EMBL" id="JABWAD010000038">
    <property type="protein sequence ID" value="KAF6069313.1"/>
    <property type="molecule type" value="Genomic_DNA"/>
</dbReference>
<gene>
    <name evidence="3" type="ORF">FOB64_003110</name>
    <name evidence="2" type="ORF">FOB64_003284</name>
</gene>
<protein>
    <recommendedName>
        <fullName evidence="5">Blood-induced peptide 1</fullName>
    </recommendedName>
</protein>
<organism evidence="2 4">
    <name type="scientific">Candida albicans</name>
    <name type="common">Yeast</name>
    <dbReference type="NCBI Taxonomy" id="5476"/>
    <lineage>
        <taxon>Eukaryota</taxon>
        <taxon>Fungi</taxon>
        <taxon>Dikarya</taxon>
        <taxon>Ascomycota</taxon>
        <taxon>Saccharomycotina</taxon>
        <taxon>Pichiomycetes</taxon>
        <taxon>Debaryomycetaceae</taxon>
        <taxon>Candida/Lodderomyces clade</taxon>
        <taxon>Candida</taxon>
    </lineage>
</organism>
<accession>A0A8H6F2X8</accession>
<sequence>MDFKRKLSEVDADAAEDVKMDMGATIIPQRERATSVIEDFLHQENSELKKSLKNLEMENEKLKNILKTDYNVNYIRK</sequence>
<evidence type="ECO:0000313" key="3">
    <source>
        <dbReference type="EMBL" id="KAF6069463.1"/>
    </source>
</evidence>
<evidence type="ECO:0008006" key="5">
    <source>
        <dbReference type="Google" id="ProtNLM"/>
    </source>
</evidence>
<comment type="caution">
    <text evidence="2">The sequence shown here is derived from an EMBL/GenBank/DDBJ whole genome shotgun (WGS) entry which is preliminary data.</text>
</comment>
<keyword evidence="1" id="KW-0175">Coiled coil</keyword>
<proteinExistence type="predicted"/>
<evidence type="ECO:0000256" key="1">
    <source>
        <dbReference type="SAM" id="Coils"/>
    </source>
</evidence>
<dbReference type="AlphaFoldDB" id="A0A8H6F2X8"/>
<feature type="coiled-coil region" evidence="1">
    <location>
        <begin position="38"/>
        <end position="65"/>
    </location>
</feature>
<reference evidence="2 4" key="1">
    <citation type="submission" date="2020-03" db="EMBL/GenBank/DDBJ databases">
        <title>FDA dAtabase for Regulatory Grade micrObial Sequences (FDA-ARGOS): Supporting development and validation of Infectious Disease Dx tests.</title>
        <authorList>
            <person name="Campos J."/>
            <person name="Goldberg B."/>
            <person name="Tallon L."/>
            <person name="Sadzewicz L."/>
            <person name="Vavikolanu K."/>
            <person name="Mehta A."/>
            <person name="Aluvathingal J."/>
            <person name="Nadendla S."/>
            <person name="Nandy P."/>
            <person name="Geyer C."/>
            <person name="Yan Y."/>
            <person name="Sichtig H."/>
        </authorList>
    </citation>
    <scope>NUCLEOTIDE SEQUENCE [LARGE SCALE GENOMIC DNA]</scope>
    <source>
        <strain evidence="2 4">FDAARGOS_656</strain>
    </source>
</reference>
<evidence type="ECO:0000313" key="4">
    <source>
        <dbReference type="Proteomes" id="UP000536275"/>
    </source>
</evidence>
<dbReference type="EMBL" id="JABWAD010000037">
    <property type="protein sequence ID" value="KAF6069463.1"/>
    <property type="molecule type" value="Genomic_DNA"/>
</dbReference>
<name>A0A8H6F2X8_CANAX</name>
<dbReference type="Proteomes" id="UP000536275">
    <property type="component" value="Unassembled WGS sequence"/>
</dbReference>
<evidence type="ECO:0000313" key="2">
    <source>
        <dbReference type="EMBL" id="KAF6069313.1"/>
    </source>
</evidence>
<dbReference type="SMR" id="A0A8H6F2X8"/>